<keyword evidence="1" id="KW-0472">Membrane</keyword>
<gene>
    <name evidence="3" type="ORF">G4D61_08235</name>
    <name evidence="2" type="ORF">NG54_12525</name>
</gene>
<accession>A0A0A6VBE7</accession>
<dbReference type="AlphaFoldDB" id="A0A0A6VBE7"/>
<evidence type="ECO:0000256" key="1">
    <source>
        <dbReference type="SAM" id="Phobius"/>
    </source>
</evidence>
<dbReference type="Proteomes" id="UP000030588">
    <property type="component" value="Unassembled WGS sequence"/>
</dbReference>
<keyword evidence="5" id="KW-1185">Reference proteome</keyword>
<evidence type="ECO:0000313" key="4">
    <source>
        <dbReference type="Proteomes" id="UP000030588"/>
    </source>
</evidence>
<keyword evidence="1" id="KW-1133">Transmembrane helix</keyword>
<organism evidence="2 4">
    <name type="scientific">Heyndrickxia ginsengihumi</name>
    <dbReference type="NCBI Taxonomy" id="363870"/>
    <lineage>
        <taxon>Bacteria</taxon>
        <taxon>Bacillati</taxon>
        <taxon>Bacillota</taxon>
        <taxon>Bacilli</taxon>
        <taxon>Bacillales</taxon>
        <taxon>Bacillaceae</taxon>
        <taxon>Heyndrickxia</taxon>
    </lineage>
</organism>
<name>A0A0A6VBE7_9BACI</name>
<reference evidence="2 4" key="1">
    <citation type="submission" date="2014-10" db="EMBL/GenBank/DDBJ databases">
        <title>Draft genome of phytase producing Bacillus ginsengihumi strain M2.11.</title>
        <authorList>
            <person name="Toymentseva A."/>
            <person name="Boulygina E.A."/>
            <person name="Kazakov S.V."/>
            <person name="Kayumov I."/>
            <person name="Suleimanova A.D."/>
            <person name="Mardanova A.M."/>
            <person name="Maria S.N."/>
            <person name="Sergey M.Y."/>
            <person name="Sharipova M.R."/>
        </authorList>
    </citation>
    <scope>NUCLEOTIDE SEQUENCE [LARGE SCALE GENOMIC DNA]</scope>
    <source>
        <strain evidence="2 4">M2.11</strain>
    </source>
</reference>
<evidence type="ECO:0000313" key="5">
    <source>
        <dbReference type="Proteomes" id="UP000476934"/>
    </source>
</evidence>
<dbReference type="RefSeq" id="WP_025730859.1">
    <property type="nucleotide sequence ID" value="NZ_JAAIWK010000011.1"/>
</dbReference>
<comment type="caution">
    <text evidence="2">The sequence shown here is derived from an EMBL/GenBank/DDBJ whole genome shotgun (WGS) entry which is preliminary data.</text>
</comment>
<dbReference type="Proteomes" id="UP000476934">
    <property type="component" value="Unassembled WGS sequence"/>
</dbReference>
<dbReference type="OrthoDB" id="9942526at2"/>
<evidence type="ECO:0000313" key="2">
    <source>
        <dbReference type="EMBL" id="KHD84896.1"/>
    </source>
</evidence>
<dbReference type="EMBL" id="JAAIWK010000011">
    <property type="protein sequence ID" value="NEY19954.1"/>
    <property type="molecule type" value="Genomic_DNA"/>
</dbReference>
<dbReference type="EMBL" id="JRUN01000038">
    <property type="protein sequence ID" value="KHD84896.1"/>
    <property type="molecule type" value="Genomic_DNA"/>
</dbReference>
<reference evidence="3 5" key="3">
    <citation type="submission" date="2020-03" db="EMBL/GenBank/DDBJ databases">
        <title>Bacillus aquiflavi sp. nov., isolated from yellow water of strong flavor Chinese baijiu in Yibin region of China.</title>
        <authorList>
            <person name="Xie J."/>
        </authorList>
    </citation>
    <scope>NUCLEOTIDE SEQUENCE [LARGE SCALE GENOMIC DNA]</scope>
    <source>
        <strain evidence="3 5">Gsoil 114</strain>
    </source>
</reference>
<reference evidence="3" key="2">
    <citation type="submission" date="2020-02" db="EMBL/GenBank/DDBJ databases">
        <authorList>
            <person name="Feng H."/>
        </authorList>
    </citation>
    <scope>NUCLEOTIDE SEQUENCE [LARGE SCALE GENOMIC DNA]</scope>
    <source>
        <strain evidence="3">Gsoil 114</strain>
    </source>
</reference>
<proteinExistence type="predicted"/>
<evidence type="ECO:0000313" key="3">
    <source>
        <dbReference type="EMBL" id="NEY19954.1"/>
    </source>
</evidence>
<protein>
    <submittedName>
        <fullName evidence="2">Uncharacterized protein</fullName>
    </submittedName>
</protein>
<keyword evidence="1" id="KW-0812">Transmembrane</keyword>
<sequence length="148" mass="17243">MNDFLLFTRAISKRVAVLAMFSALCLFFSKLWLYALIAVIIAVISIICDKIIKKRIVASRKYTLIVVIGEEEETIPLVDISKIALELQYMERDIQRMNSTICFNALPGFILIESDETKSIKKRLERPLFYTSNYAELLRFIREKEKRV</sequence>
<feature type="transmembrane region" description="Helical" evidence="1">
    <location>
        <begin position="31"/>
        <end position="52"/>
    </location>
</feature>